<name>A0A4Y2BGA0_ARAVE</name>
<evidence type="ECO:0000313" key="5">
    <source>
        <dbReference type="Proteomes" id="UP000499080"/>
    </source>
</evidence>
<evidence type="ECO:0000256" key="1">
    <source>
        <dbReference type="SAM" id="MobiDB-lite"/>
    </source>
</evidence>
<sequence length="448" mass="49921">MNKRKNKLTLVLFLELILLVSISVLPLCGSIQEAIILDASPAEVKHFQFPYKSGYDAGYFNKDYRIKAKVGGLLKRPYIPVEKYFQIEPSDAIDGTKYSQPALDYSQLDSYQNEKVPLTTTLKDILSTFQSRQPSHKNSTEQNLPPLSAPKDSSKPMRDLRFLEGISDKNPQVAESFSGTENVTTEDELNMPLADSPLRENSSSSEYFDRNNFTDSSANLLSVSSETVLSYENPSSDFDKDVSRFVVPVKKNSEHAVEEDVPSHTEDPKPIYVDTNLSTLFPVLPKMTTEPSVVLSTHLYIELINQTFSTESSVTTTVLPSVEYVMENVSSSSPSFDNQSLKLSPGVIAGVVIGVLVCVTLLSSAVIYLLYRRYNGKCASVVEGKFNSDNCGYLDDSLRSSIYLNNHIELPKESSEEMSSLDNDSFLNSLETMTIQNYWADNSKNTKV</sequence>
<keyword evidence="3" id="KW-0732">Signal</keyword>
<keyword evidence="2" id="KW-0472">Membrane</keyword>
<dbReference type="OrthoDB" id="8192800at2759"/>
<feature type="compositionally biased region" description="Polar residues" evidence="1">
    <location>
        <begin position="130"/>
        <end position="145"/>
    </location>
</feature>
<reference evidence="4 5" key="1">
    <citation type="journal article" date="2019" name="Sci. Rep.">
        <title>Orb-weaving spider Araneus ventricosus genome elucidates the spidroin gene catalogue.</title>
        <authorList>
            <person name="Kono N."/>
            <person name="Nakamura H."/>
            <person name="Ohtoshi R."/>
            <person name="Moran D.A.P."/>
            <person name="Shinohara A."/>
            <person name="Yoshida Y."/>
            <person name="Fujiwara M."/>
            <person name="Mori M."/>
            <person name="Tomita M."/>
            <person name="Arakawa K."/>
        </authorList>
    </citation>
    <scope>NUCLEOTIDE SEQUENCE [LARGE SCALE GENOMIC DNA]</scope>
</reference>
<gene>
    <name evidence="4" type="ORF">AVEN_184444_1</name>
</gene>
<keyword evidence="2" id="KW-0812">Transmembrane</keyword>
<feature type="region of interest" description="Disordered" evidence="1">
    <location>
        <begin position="130"/>
        <end position="156"/>
    </location>
</feature>
<dbReference type="Proteomes" id="UP000499080">
    <property type="component" value="Unassembled WGS sequence"/>
</dbReference>
<protein>
    <recommendedName>
        <fullName evidence="6">SEA domain-containing protein</fullName>
    </recommendedName>
</protein>
<evidence type="ECO:0000256" key="2">
    <source>
        <dbReference type="SAM" id="Phobius"/>
    </source>
</evidence>
<dbReference type="EMBL" id="BGPR01000076">
    <property type="protein sequence ID" value="GBL91068.1"/>
    <property type="molecule type" value="Genomic_DNA"/>
</dbReference>
<organism evidence="4 5">
    <name type="scientific">Araneus ventricosus</name>
    <name type="common">Orbweaver spider</name>
    <name type="synonym">Epeira ventricosa</name>
    <dbReference type="NCBI Taxonomy" id="182803"/>
    <lineage>
        <taxon>Eukaryota</taxon>
        <taxon>Metazoa</taxon>
        <taxon>Ecdysozoa</taxon>
        <taxon>Arthropoda</taxon>
        <taxon>Chelicerata</taxon>
        <taxon>Arachnida</taxon>
        <taxon>Araneae</taxon>
        <taxon>Araneomorphae</taxon>
        <taxon>Entelegynae</taxon>
        <taxon>Araneoidea</taxon>
        <taxon>Araneidae</taxon>
        <taxon>Araneus</taxon>
    </lineage>
</organism>
<dbReference type="AlphaFoldDB" id="A0A4Y2BGA0"/>
<evidence type="ECO:0000313" key="4">
    <source>
        <dbReference type="EMBL" id="GBL91068.1"/>
    </source>
</evidence>
<feature type="signal peptide" evidence="3">
    <location>
        <begin position="1"/>
        <end position="30"/>
    </location>
</feature>
<evidence type="ECO:0000256" key="3">
    <source>
        <dbReference type="SAM" id="SignalP"/>
    </source>
</evidence>
<accession>A0A4Y2BGA0</accession>
<evidence type="ECO:0008006" key="6">
    <source>
        <dbReference type="Google" id="ProtNLM"/>
    </source>
</evidence>
<feature type="chain" id="PRO_5021434107" description="SEA domain-containing protein" evidence="3">
    <location>
        <begin position="31"/>
        <end position="448"/>
    </location>
</feature>
<comment type="caution">
    <text evidence="4">The sequence shown here is derived from an EMBL/GenBank/DDBJ whole genome shotgun (WGS) entry which is preliminary data.</text>
</comment>
<keyword evidence="5" id="KW-1185">Reference proteome</keyword>
<keyword evidence="2" id="KW-1133">Transmembrane helix</keyword>
<feature type="transmembrane region" description="Helical" evidence="2">
    <location>
        <begin position="347"/>
        <end position="371"/>
    </location>
</feature>
<proteinExistence type="predicted"/>